<dbReference type="CDD" id="cd01335">
    <property type="entry name" value="Radical_SAM"/>
    <property type="match status" value="1"/>
</dbReference>
<dbReference type="InterPro" id="IPR006638">
    <property type="entry name" value="Elp3/MiaA/NifB-like_rSAM"/>
</dbReference>
<dbReference type="SFLD" id="SFLDG01123">
    <property type="entry name" value="methyltransferase_(Class_B)"/>
    <property type="match status" value="1"/>
</dbReference>
<keyword evidence="6" id="KW-0408">Iron</keyword>
<evidence type="ECO:0000259" key="8">
    <source>
        <dbReference type="PROSITE" id="PS51918"/>
    </source>
</evidence>
<keyword evidence="7" id="KW-0411">Iron-sulfur</keyword>
<dbReference type="GO" id="GO:0046872">
    <property type="term" value="F:metal ion binding"/>
    <property type="evidence" value="ECO:0007669"/>
    <property type="project" value="UniProtKB-KW"/>
</dbReference>
<gene>
    <name evidence="9" type="ORF">COY87_03120</name>
</gene>
<keyword evidence="4" id="KW-0949">S-adenosyl-L-methionine</keyword>
<dbReference type="SFLD" id="SFLDS00029">
    <property type="entry name" value="Radical_SAM"/>
    <property type="match status" value="1"/>
</dbReference>
<evidence type="ECO:0000256" key="4">
    <source>
        <dbReference type="ARBA" id="ARBA00022691"/>
    </source>
</evidence>
<comment type="caution">
    <text evidence="9">The sequence shown here is derived from an EMBL/GenBank/DDBJ whole genome shotgun (WGS) entry which is preliminary data.</text>
</comment>
<reference evidence="10" key="1">
    <citation type="submission" date="2017-09" db="EMBL/GenBank/DDBJ databases">
        <title>Depth-based differentiation of microbial function through sediment-hosted aquifers and enrichment of novel symbionts in the deep terrestrial subsurface.</title>
        <authorList>
            <person name="Probst A.J."/>
            <person name="Ladd B."/>
            <person name="Jarett J.K."/>
            <person name="Geller-Mcgrath D.E."/>
            <person name="Sieber C.M.K."/>
            <person name="Emerson J.B."/>
            <person name="Anantharaman K."/>
            <person name="Thomas B.C."/>
            <person name="Malmstrom R."/>
            <person name="Stieglmeier M."/>
            <person name="Klingl A."/>
            <person name="Woyke T."/>
            <person name="Ryan C.M."/>
            <person name="Banfield J.F."/>
        </authorList>
    </citation>
    <scope>NUCLEOTIDE SEQUENCE [LARGE SCALE GENOMIC DNA]</scope>
</reference>
<feature type="domain" description="Radical SAM core" evidence="8">
    <location>
        <begin position="88"/>
        <end position="311"/>
    </location>
</feature>
<evidence type="ECO:0000256" key="6">
    <source>
        <dbReference type="ARBA" id="ARBA00023004"/>
    </source>
</evidence>
<evidence type="ECO:0000256" key="2">
    <source>
        <dbReference type="ARBA" id="ARBA00022603"/>
    </source>
</evidence>
<evidence type="ECO:0000313" key="10">
    <source>
        <dbReference type="Proteomes" id="UP000229401"/>
    </source>
</evidence>
<evidence type="ECO:0000256" key="1">
    <source>
        <dbReference type="ARBA" id="ARBA00001966"/>
    </source>
</evidence>
<keyword evidence="3" id="KW-0808">Transferase</keyword>
<evidence type="ECO:0000256" key="3">
    <source>
        <dbReference type="ARBA" id="ARBA00022679"/>
    </source>
</evidence>
<dbReference type="SFLD" id="SFLDG01082">
    <property type="entry name" value="B12-binding_domain_containing"/>
    <property type="match status" value="1"/>
</dbReference>
<dbReference type="Gene3D" id="3.80.30.20">
    <property type="entry name" value="tm_1862 like domain"/>
    <property type="match status" value="1"/>
</dbReference>
<dbReference type="SUPFAM" id="SSF102114">
    <property type="entry name" value="Radical SAM enzymes"/>
    <property type="match status" value="1"/>
</dbReference>
<dbReference type="PANTHER" id="PTHR43409:SF7">
    <property type="entry name" value="BLL1977 PROTEIN"/>
    <property type="match status" value="1"/>
</dbReference>
<protein>
    <recommendedName>
        <fullName evidence="8">Radical SAM core domain-containing protein</fullName>
    </recommendedName>
</protein>
<evidence type="ECO:0000313" key="9">
    <source>
        <dbReference type="EMBL" id="PIY72016.1"/>
    </source>
</evidence>
<accession>A0A2M7QJ79</accession>
<organism evidence="9 10">
    <name type="scientific">Candidatus Roizmanbacteria bacterium CG_4_10_14_0_8_um_filter_33_9</name>
    <dbReference type="NCBI Taxonomy" id="1974826"/>
    <lineage>
        <taxon>Bacteria</taxon>
        <taxon>Candidatus Roizmaniibacteriota</taxon>
    </lineage>
</organism>
<dbReference type="Pfam" id="PF04055">
    <property type="entry name" value="Radical_SAM"/>
    <property type="match status" value="1"/>
</dbReference>
<dbReference type="EMBL" id="PFLI01000107">
    <property type="protein sequence ID" value="PIY72016.1"/>
    <property type="molecule type" value="Genomic_DNA"/>
</dbReference>
<dbReference type="GO" id="GO:0003824">
    <property type="term" value="F:catalytic activity"/>
    <property type="evidence" value="ECO:0007669"/>
    <property type="project" value="InterPro"/>
</dbReference>
<dbReference type="GO" id="GO:0051539">
    <property type="term" value="F:4 iron, 4 sulfur cluster binding"/>
    <property type="evidence" value="ECO:0007669"/>
    <property type="project" value="UniProtKB-KW"/>
</dbReference>
<name>A0A2M7QJ79_9BACT</name>
<sequence length="362" mass="42130">MWKQMMESYKEIDFIIRGEGEETLFELVMGYQLSDIRSLVWRTNKKIIENKIRPMIKNLNSLPFPAWDLVNPINYPSRGQGLVNGINLSKEVRFPLIFSRGCMGTCTFCSSWLIWKGYRYRSGILVADEIEMLNKTYGAKHFVFQDDTLTGNRDEIIMFCKEILKRNLKIAIFGTTRVDKVDLQMLRVMKQAGFYELSFGIESGSPNMLLHINKRTDIDKIKHAIRITKKAGIKTCALMMFGLPRETTKDRILSKKLLDSIKPDEIGSVGAVWILPGTALYEQAKNAGLMKDSFWLSKKKYYIYRGGIGGDRINQLSRLRDELWHMFGNTLIWKMIDTINAYREKYIKRLFTYFRFSSTIHV</sequence>
<dbReference type="PANTHER" id="PTHR43409">
    <property type="entry name" value="ANAEROBIC MAGNESIUM-PROTOPORPHYRIN IX MONOMETHYL ESTER CYCLASE-RELATED"/>
    <property type="match status" value="1"/>
</dbReference>
<proteinExistence type="predicted"/>
<dbReference type="InterPro" id="IPR034466">
    <property type="entry name" value="Methyltransferase_Class_B"/>
</dbReference>
<dbReference type="InterPro" id="IPR058240">
    <property type="entry name" value="rSAM_sf"/>
</dbReference>
<evidence type="ECO:0000256" key="7">
    <source>
        <dbReference type="ARBA" id="ARBA00023014"/>
    </source>
</evidence>
<dbReference type="SMART" id="SM00729">
    <property type="entry name" value="Elp3"/>
    <property type="match status" value="1"/>
</dbReference>
<evidence type="ECO:0000256" key="5">
    <source>
        <dbReference type="ARBA" id="ARBA00022723"/>
    </source>
</evidence>
<keyword evidence="5" id="KW-0479">Metal-binding</keyword>
<dbReference type="InterPro" id="IPR007197">
    <property type="entry name" value="rSAM"/>
</dbReference>
<dbReference type="Proteomes" id="UP000229401">
    <property type="component" value="Unassembled WGS sequence"/>
</dbReference>
<comment type="cofactor">
    <cofactor evidence="1">
        <name>[4Fe-4S] cluster</name>
        <dbReference type="ChEBI" id="CHEBI:49883"/>
    </cofactor>
</comment>
<dbReference type="AlphaFoldDB" id="A0A2M7QJ79"/>
<dbReference type="PROSITE" id="PS51918">
    <property type="entry name" value="RADICAL_SAM"/>
    <property type="match status" value="1"/>
</dbReference>
<dbReference type="InterPro" id="IPR023404">
    <property type="entry name" value="rSAM_horseshoe"/>
</dbReference>
<keyword evidence="2" id="KW-0489">Methyltransferase</keyword>
<dbReference type="InterPro" id="IPR051198">
    <property type="entry name" value="BchE-like"/>
</dbReference>